<dbReference type="PANTHER" id="PTHR32161:SF8">
    <property type="entry name" value="DPP6 N-TERMINAL DOMAIN-LIKE PROTEIN"/>
    <property type="match status" value="1"/>
</dbReference>
<dbReference type="InterPro" id="IPR011659">
    <property type="entry name" value="WD40"/>
</dbReference>
<evidence type="ECO:0000313" key="2">
    <source>
        <dbReference type="Proteomes" id="UP000824469"/>
    </source>
</evidence>
<reference evidence="1 2" key="1">
    <citation type="journal article" date="2021" name="Nat. Plants">
        <title>The Taxus genome provides insights into paclitaxel biosynthesis.</title>
        <authorList>
            <person name="Xiong X."/>
            <person name="Gou J."/>
            <person name="Liao Q."/>
            <person name="Li Y."/>
            <person name="Zhou Q."/>
            <person name="Bi G."/>
            <person name="Li C."/>
            <person name="Du R."/>
            <person name="Wang X."/>
            <person name="Sun T."/>
            <person name="Guo L."/>
            <person name="Liang H."/>
            <person name="Lu P."/>
            <person name="Wu Y."/>
            <person name="Zhang Z."/>
            <person name="Ro D.K."/>
            <person name="Shang Y."/>
            <person name="Huang S."/>
            <person name="Yan J."/>
        </authorList>
    </citation>
    <scope>NUCLEOTIDE SEQUENCE [LARGE SCALE GENOMIC DNA]</scope>
    <source>
        <strain evidence="1">Ta-2019</strain>
    </source>
</reference>
<protein>
    <submittedName>
        <fullName evidence="1">Uncharacterized protein</fullName>
    </submittedName>
</protein>
<keyword evidence="2" id="KW-1185">Reference proteome</keyword>
<name>A0AA38CLX1_TAXCH</name>
<dbReference type="Gene3D" id="2.120.10.30">
    <property type="entry name" value="TolB, C-terminal domain"/>
    <property type="match status" value="1"/>
</dbReference>
<sequence length="286" mass="31572">MNLEIHHYNPFISADSLKLGFHRFRGEDAPDADTVAPFLERVESPIPTLALQRINKYFPAFSPDALLVAFNPLLGQNGGVHVVKADGSKRWKLFNGPTFAVAWNGKQSGLVYASRVRILTKDGTNNNVFPCSSPDGKEVVFRSVRSEHKNLYIMDAEEGEEGGIRALTEGPWIDTMPCWSPDGKWIAFSSNGYDPQQAKYFSVYLVHPDGTGLHRVTSTEKERINHVCFSPDSKSLMYAMNFGGVSADPVSVPNGYQPFGEVFVSALDGSDMQRLTFNAVEDGVCT</sequence>
<dbReference type="InterPro" id="IPR011042">
    <property type="entry name" value="6-blade_b-propeller_TolB-like"/>
</dbReference>
<proteinExistence type="predicted"/>
<accession>A0AA38CLX1</accession>
<evidence type="ECO:0000313" key="1">
    <source>
        <dbReference type="EMBL" id="KAH9299299.1"/>
    </source>
</evidence>
<comment type="caution">
    <text evidence="1">The sequence shown here is derived from an EMBL/GenBank/DDBJ whole genome shotgun (WGS) entry which is preliminary data.</text>
</comment>
<dbReference type="Pfam" id="PF07676">
    <property type="entry name" value="PD40"/>
    <property type="match status" value="1"/>
</dbReference>
<dbReference type="SUPFAM" id="SSF82171">
    <property type="entry name" value="DPP6 N-terminal domain-like"/>
    <property type="match status" value="1"/>
</dbReference>
<dbReference type="Proteomes" id="UP000824469">
    <property type="component" value="Unassembled WGS sequence"/>
</dbReference>
<gene>
    <name evidence="1" type="ORF">KI387_030981</name>
</gene>
<organism evidence="1 2">
    <name type="scientific">Taxus chinensis</name>
    <name type="common">Chinese yew</name>
    <name type="synonym">Taxus wallichiana var. chinensis</name>
    <dbReference type="NCBI Taxonomy" id="29808"/>
    <lineage>
        <taxon>Eukaryota</taxon>
        <taxon>Viridiplantae</taxon>
        <taxon>Streptophyta</taxon>
        <taxon>Embryophyta</taxon>
        <taxon>Tracheophyta</taxon>
        <taxon>Spermatophyta</taxon>
        <taxon>Pinopsida</taxon>
        <taxon>Pinidae</taxon>
        <taxon>Conifers II</taxon>
        <taxon>Cupressales</taxon>
        <taxon>Taxaceae</taxon>
        <taxon>Taxus</taxon>
    </lineage>
</organism>
<dbReference type="EMBL" id="JAHRHJ020000010">
    <property type="protein sequence ID" value="KAH9299299.1"/>
    <property type="molecule type" value="Genomic_DNA"/>
</dbReference>
<dbReference type="AlphaFoldDB" id="A0AA38CLX1"/>
<dbReference type="OMA" id="AWHSTHA"/>
<dbReference type="PANTHER" id="PTHR32161">
    <property type="entry name" value="DPP6 N-TERMINAL DOMAIN-LIKE PROTEIN"/>
    <property type="match status" value="1"/>
</dbReference>